<dbReference type="PANTHER" id="PTHR43820:SF4">
    <property type="entry name" value="HIGH-AFFINITY BRANCHED-CHAIN AMINO ACID TRANSPORT ATP-BINDING PROTEIN LIVF"/>
    <property type="match status" value="1"/>
</dbReference>
<dbReference type="AlphaFoldDB" id="A0A261SHT1"/>
<evidence type="ECO:0000256" key="4">
    <source>
        <dbReference type="ARBA" id="ARBA00022741"/>
    </source>
</evidence>
<evidence type="ECO:0000313" key="9">
    <source>
        <dbReference type="EMBL" id="OZI36998.1"/>
    </source>
</evidence>
<dbReference type="PROSITE" id="PS00211">
    <property type="entry name" value="ABC_TRANSPORTER_1"/>
    <property type="match status" value="1"/>
</dbReference>
<dbReference type="SMART" id="SM00382">
    <property type="entry name" value="AAA"/>
    <property type="match status" value="2"/>
</dbReference>
<evidence type="ECO:0000256" key="7">
    <source>
        <dbReference type="SAM" id="MobiDB-lite"/>
    </source>
</evidence>
<evidence type="ECO:0000256" key="2">
    <source>
        <dbReference type="ARBA" id="ARBA00022448"/>
    </source>
</evidence>
<dbReference type="InterPro" id="IPR032823">
    <property type="entry name" value="BCA_ABC_TP_C"/>
</dbReference>
<dbReference type="InterPro" id="IPR052156">
    <property type="entry name" value="BCAA_Transport_ATP-bd_LivF"/>
</dbReference>
<dbReference type="OrthoDB" id="9776369at2"/>
<dbReference type="InterPro" id="IPR017871">
    <property type="entry name" value="ABC_transporter-like_CS"/>
</dbReference>
<keyword evidence="6" id="KW-0029">Amino-acid transport</keyword>
<dbReference type="InterPro" id="IPR003439">
    <property type="entry name" value="ABC_transporter-like_ATP-bd"/>
</dbReference>
<dbReference type="PROSITE" id="PS50893">
    <property type="entry name" value="ABC_TRANSPORTER_2"/>
    <property type="match status" value="2"/>
</dbReference>
<sequence length="518" mass="55323">MTLLQVRHLSRAFGGVRAVDDIGFDLEAGEMLALIGPNGAGKSTTFNMIGGQLRPSAGQVRLDGRDITGLPPRAIARLGVGRTFQVAATFAGMTVLENVQTALLAQDRKIFRAWRPARAARREAALALLDQVGMQAQAERPCGELAYGDVKRVELAVALAGAPRLLLMDEPTAGMAPAERHALMALTQRLVRERGMAVLFTEHSMDVVFAHADRLLVLARGKLIAQGTPAQVRDDARVQAVYFGSGATFTDRVAGEDGQGAAPADPAPRPAPAAPPVGETLLRVQDLHGGYGAARILFGIDLEVRRGEVVALMGRNGAGKSTTIKTLMGLLPASQGRVAFMGRDIAGWPAHRIARLGLGYVPEERRIFTDLTVDQNLALARQAPRRWPDGAAGPDWDAARLYAQFPHLATLRDRAGGQMSGGEQQMLAVARTLMGNPYLVLLDEPSEGVAPVVVEQMAAMILALKRQGASILLSEQNLHFAALVADRAYVLDQGRIRYAGAMADLNADTAARMAWLGV</sequence>
<evidence type="ECO:0000256" key="1">
    <source>
        <dbReference type="ARBA" id="ARBA00005417"/>
    </source>
</evidence>
<dbReference type="RefSeq" id="WP_094851105.1">
    <property type="nucleotide sequence ID" value="NZ_NEVM01000001.1"/>
</dbReference>
<feature type="region of interest" description="Disordered" evidence="7">
    <location>
        <begin position="252"/>
        <end position="277"/>
    </location>
</feature>
<reference evidence="10" key="1">
    <citation type="submission" date="2017-05" db="EMBL/GenBank/DDBJ databases">
        <title>Complete and WGS of Bordetella genogroups.</title>
        <authorList>
            <person name="Spilker T."/>
            <person name="Lipuma J."/>
        </authorList>
    </citation>
    <scope>NUCLEOTIDE SEQUENCE [LARGE SCALE GENOMIC DNA]</scope>
    <source>
        <strain evidence="10">AU16122</strain>
    </source>
</reference>
<keyword evidence="3" id="KW-1003">Cell membrane</keyword>
<keyword evidence="4" id="KW-0547">Nucleotide-binding</keyword>
<dbReference type="Pfam" id="PF00005">
    <property type="entry name" value="ABC_tran"/>
    <property type="match status" value="2"/>
</dbReference>
<feature type="compositionally biased region" description="Pro residues" evidence="7">
    <location>
        <begin position="265"/>
        <end position="275"/>
    </location>
</feature>
<dbReference type="CDD" id="cd03224">
    <property type="entry name" value="ABC_TM1139_LivF_branched"/>
    <property type="match status" value="1"/>
</dbReference>
<dbReference type="PANTHER" id="PTHR43820">
    <property type="entry name" value="HIGH-AFFINITY BRANCHED-CHAIN AMINO ACID TRANSPORT ATP-BINDING PROTEIN LIVF"/>
    <property type="match status" value="1"/>
</dbReference>
<dbReference type="InterPro" id="IPR003593">
    <property type="entry name" value="AAA+_ATPase"/>
</dbReference>
<dbReference type="Pfam" id="PF12399">
    <property type="entry name" value="BCA_ABC_TP_C"/>
    <property type="match status" value="1"/>
</dbReference>
<dbReference type="CDD" id="cd03219">
    <property type="entry name" value="ABC_Mj1267_LivG_branched"/>
    <property type="match status" value="1"/>
</dbReference>
<dbReference type="GO" id="GO:0015807">
    <property type="term" value="P:L-amino acid transport"/>
    <property type="evidence" value="ECO:0007669"/>
    <property type="project" value="TreeGrafter"/>
</dbReference>
<name>A0A261SHT1_9BORD</name>
<comment type="similarity">
    <text evidence="1">Belongs to the ABC transporter superfamily.</text>
</comment>
<keyword evidence="5 9" id="KW-0067">ATP-binding</keyword>
<evidence type="ECO:0000256" key="3">
    <source>
        <dbReference type="ARBA" id="ARBA00022475"/>
    </source>
</evidence>
<proteinExistence type="inferred from homology"/>
<protein>
    <submittedName>
        <fullName evidence="9">Branched-chain amino acid ABC transporter ATP-binding protein</fullName>
    </submittedName>
</protein>
<dbReference type="InterPro" id="IPR027417">
    <property type="entry name" value="P-loop_NTPase"/>
</dbReference>
<dbReference type="Gene3D" id="3.40.50.300">
    <property type="entry name" value="P-loop containing nucleotide triphosphate hydrolases"/>
    <property type="match status" value="2"/>
</dbReference>
<evidence type="ECO:0000313" key="10">
    <source>
        <dbReference type="Proteomes" id="UP000216020"/>
    </source>
</evidence>
<keyword evidence="10" id="KW-1185">Reference proteome</keyword>
<dbReference type="GO" id="GO:0015658">
    <property type="term" value="F:branched-chain amino acid transmembrane transporter activity"/>
    <property type="evidence" value="ECO:0007669"/>
    <property type="project" value="TreeGrafter"/>
</dbReference>
<dbReference type="GO" id="GO:0016887">
    <property type="term" value="F:ATP hydrolysis activity"/>
    <property type="evidence" value="ECO:0007669"/>
    <property type="project" value="InterPro"/>
</dbReference>
<dbReference type="SUPFAM" id="SSF52540">
    <property type="entry name" value="P-loop containing nucleoside triphosphate hydrolases"/>
    <property type="match status" value="2"/>
</dbReference>
<dbReference type="Proteomes" id="UP000216020">
    <property type="component" value="Unassembled WGS sequence"/>
</dbReference>
<accession>A0A261SHT1</accession>
<feature type="domain" description="ABC transporter" evidence="8">
    <location>
        <begin position="4"/>
        <end position="245"/>
    </location>
</feature>
<keyword evidence="2" id="KW-0813">Transport</keyword>
<evidence type="ECO:0000259" key="8">
    <source>
        <dbReference type="PROSITE" id="PS50893"/>
    </source>
</evidence>
<gene>
    <name evidence="9" type="ORF">CAL29_00730</name>
</gene>
<keyword evidence="3" id="KW-0472">Membrane</keyword>
<feature type="domain" description="ABC transporter" evidence="8">
    <location>
        <begin position="282"/>
        <end position="518"/>
    </location>
</feature>
<evidence type="ECO:0000256" key="5">
    <source>
        <dbReference type="ARBA" id="ARBA00022840"/>
    </source>
</evidence>
<comment type="caution">
    <text evidence="9">The sequence shown here is derived from an EMBL/GenBank/DDBJ whole genome shotgun (WGS) entry which is preliminary data.</text>
</comment>
<organism evidence="9 10">
    <name type="scientific">Bordetella genomosp. 10</name>
    <dbReference type="NCBI Taxonomy" id="1416804"/>
    <lineage>
        <taxon>Bacteria</taxon>
        <taxon>Pseudomonadati</taxon>
        <taxon>Pseudomonadota</taxon>
        <taxon>Betaproteobacteria</taxon>
        <taxon>Burkholderiales</taxon>
        <taxon>Alcaligenaceae</taxon>
        <taxon>Bordetella</taxon>
    </lineage>
</organism>
<evidence type="ECO:0000256" key="6">
    <source>
        <dbReference type="ARBA" id="ARBA00022970"/>
    </source>
</evidence>
<dbReference type="EMBL" id="NEVM01000001">
    <property type="protein sequence ID" value="OZI36998.1"/>
    <property type="molecule type" value="Genomic_DNA"/>
</dbReference>
<dbReference type="GO" id="GO:0005524">
    <property type="term" value="F:ATP binding"/>
    <property type="evidence" value="ECO:0007669"/>
    <property type="project" value="UniProtKB-KW"/>
</dbReference>